<reference evidence="2" key="1">
    <citation type="submission" date="2017-12" db="EMBL/GenBank/DDBJ databases">
        <title>Gene loss provides genomic basis for host adaptation in cereal stripe rust fungi.</title>
        <authorList>
            <person name="Xia C."/>
        </authorList>
    </citation>
    <scope>NUCLEOTIDE SEQUENCE [LARGE SCALE GENOMIC DNA]</scope>
    <source>
        <strain evidence="2">93-210</strain>
    </source>
</reference>
<accession>A0A2S4VPF9</accession>
<gene>
    <name evidence="2" type="ORF">PSTT_05214</name>
</gene>
<dbReference type="EMBL" id="PKSL01000038">
    <property type="protein sequence ID" value="POW11455.1"/>
    <property type="molecule type" value="Genomic_DNA"/>
</dbReference>
<organism evidence="2 3">
    <name type="scientific">Puccinia striiformis</name>
    <dbReference type="NCBI Taxonomy" id="27350"/>
    <lineage>
        <taxon>Eukaryota</taxon>
        <taxon>Fungi</taxon>
        <taxon>Dikarya</taxon>
        <taxon>Basidiomycota</taxon>
        <taxon>Pucciniomycotina</taxon>
        <taxon>Pucciniomycetes</taxon>
        <taxon>Pucciniales</taxon>
        <taxon>Pucciniaceae</taxon>
        <taxon>Puccinia</taxon>
    </lineage>
</organism>
<sequence>MDPPPVGTSREQTVVAARPSVPPSQDEDDMDDF</sequence>
<evidence type="ECO:0000313" key="2">
    <source>
        <dbReference type="EMBL" id="POW11455.1"/>
    </source>
</evidence>
<comment type="caution">
    <text evidence="2">The sequence shown here is derived from an EMBL/GenBank/DDBJ whole genome shotgun (WGS) entry which is preliminary data.</text>
</comment>
<evidence type="ECO:0000256" key="1">
    <source>
        <dbReference type="SAM" id="MobiDB-lite"/>
    </source>
</evidence>
<keyword evidence="3" id="KW-1185">Reference proteome</keyword>
<dbReference type="Proteomes" id="UP000239156">
    <property type="component" value="Unassembled WGS sequence"/>
</dbReference>
<dbReference type="AlphaFoldDB" id="A0A2S4VPF9"/>
<protein>
    <submittedName>
        <fullName evidence="2">Uncharacterized protein</fullName>
    </submittedName>
</protein>
<proteinExistence type="predicted"/>
<feature type="region of interest" description="Disordered" evidence="1">
    <location>
        <begin position="1"/>
        <end position="33"/>
    </location>
</feature>
<evidence type="ECO:0000313" key="3">
    <source>
        <dbReference type="Proteomes" id="UP000239156"/>
    </source>
</evidence>
<name>A0A2S4VPF9_9BASI</name>
<dbReference type="VEuPathDB" id="FungiDB:PSTT_05214"/>